<evidence type="ECO:0000256" key="5">
    <source>
        <dbReference type="ARBA" id="ARBA00022695"/>
    </source>
</evidence>
<keyword evidence="8 10" id="KW-1133">Transmembrane helix</keyword>
<evidence type="ECO:0000256" key="2">
    <source>
        <dbReference type="ARBA" id="ARBA00022475"/>
    </source>
</evidence>
<evidence type="ECO:0000256" key="9">
    <source>
        <dbReference type="ARBA" id="ARBA00023136"/>
    </source>
</evidence>
<keyword evidence="4 10" id="KW-0812">Transmembrane</keyword>
<evidence type="ECO:0000256" key="4">
    <source>
        <dbReference type="ARBA" id="ARBA00022692"/>
    </source>
</evidence>
<keyword evidence="2 10" id="KW-1003">Cell membrane</keyword>
<dbReference type="EMBL" id="PEZW01000013">
    <property type="protein sequence ID" value="PIS07754.1"/>
    <property type="molecule type" value="Genomic_DNA"/>
</dbReference>
<comment type="subunit">
    <text evidence="10">Probably a homodimer.</text>
</comment>
<organism evidence="12 13">
    <name type="scientific">Candidatus Berkelbacteria bacterium CG10_big_fil_rev_8_21_14_0_10_43_13</name>
    <dbReference type="NCBI Taxonomy" id="1974514"/>
    <lineage>
        <taxon>Bacteria</taxon>
        <taxon>Candidatus Berkelbacteria</taxon>
    </lineage>
</organism>
<dbReference type="PANTHER" id="PTHR34185">
    <property type="entry name" value="DIADENYLATE CYCLASE"/>
    <property type="match status" value="1"/>
</dbReference>
<comment type="similarity">
    <text evidence="10">Belongs to the adenylate cyclase family. DacA/CdaA subfamily.</text>
</comment>
<dbReference type="InterPro" id="IPR050338">
    <property type="entry name" value="DisA"/>
</dbReference>
<comment type="catalytic activity">
    <reaction evidence="1 10">
        <text>2 ATP = 3',3'-c-di-AMP + 2 diphosphate</text>
        <dbReference type="Rhea" id="RHEA:35655"/>
        <dbReference type="ChEBI" id="CHEBI:30616"/>
        <dbReference type="ChEBI" id="CHEBI:33019"/>
        <dbReference type="ChEBI" id="CHEBI:71500"/>
        <dbReference type="EC" id="2.7.7.85"/>
    </reaction>
</comment>
<dbReference type="Proteomes" id="UP000231382">
    <property type="component" value="Unassembled WGS sequence"/>
</dbReference>
<dbReference type="Gene3D" id="3.40.1700.10">
    <property type="entry name" value="DNA integrity scanning protein, DisA, N-terminal domain"/>
    <property type="match status" value="1"/>
</dbReference>
<dbReference type="PANTHER" id="PTHR34185:SF1">
    <property type="entry name" value="DIADENYLATE CYCLASE"/>
    <property type="match status" value="1"/>
</dbReference>
<keyword evidence="6 10" id="KW-0547">Nucleotide-binding</keyword>
<dbReference type="InterPro" id="IPR003390">
    <property type="entry name" value="DNA_integrity_scan_DisA_N"/>
</dbReference>
<keyword evidence="7 10" id="KW-0067">ATP-binding</keyword>
<keyword evidence="3 10" id="KW-0808">Transferase</keyword>
<dbReference type="Pfam" id="PF19293">
    <property type="entry name" value="CdaA_N"/>
    <property type="match status" value="1"/>
</dbReference>
<dbReference type="GO" id="GO:0004016">
    <property type="term" value="F:adenylate cyclase activity"/>
    <property type="evidence" value="ECO:0007669"/>
    <property type="project" value="UniProtKB-UniRule"/>
</dbReference>
<feature type="transmembrane region" description="Helical" evidence="10">
    <location>
        <begin position="32"/>
        <end position="52"/>
    </location>
</feature>
<protein>
    <recommendedName>
        <fullName evidence="10">Diadenylate cyclase</fullName>
        <shortName evidence="10">DAC</shortName>
        <ecNumber evidence="10">2.7.7.85</ecNumber>
    </recommendedName>
    <alternativeName>
        <fullName evidence="10">Cyclic-di-AMP synthase</fullName>
        <shortName evidence="10">c-di-AMP synthase</shortName>
    </alternativeName>
</protein>
<dbReference type="InterPro" id="IPR034701">
    <property type="entry name" value="CdaA"/>
</dbReference>
<keyword evidence="9 10" id="KW-0472">Membrane</keyword>
<evidence type="ECO:0000256" key="7">
    <source>
        <dbReference type="ARBA" id="ARBA00022840"/>
    </source>
</evidence>
<dbReference type="NCBIfam" id="TIGR00159">
    <property type="entry name" value="diadenylate cyclase CdaA"/>
    <property type="match status" value="1"/>
</dbReference>
<evidence type="ECO:0000313" key="13">
    <source>
        <dbReference type="Proteomes" id="UP000231382"/>
    </source>
</evidence>
<dbReference type="InterPro" id="IPR036888">
    <property type="entry name" value="DNA_integrity_DisA_N_sf"/>
</dbReference>
<dbReference type="AlphaFoldDB" id="A0A2H0W6W6"/>
<evidence type="ECO:0000256" key="3">
    <source>
        <dbReference type="ARBA" id="ARBA00022679"/>
    </source>
</evidence>
<dbReference type="InterPro" id="IPR045585">
    <property type="entry name" value="CdaA_N"/>
</dbReference>
<accession>A0A2H0W6W6</accession>
<dbReference type="HAMAP" id="MF_01499">
    <property type="entry name" value="DacA"/>
    <property type="match status" value="1"/>
</dbReference>
<evidence type="ECO:0000256" key="1">
    <source>
        <dbReference type="ARBA" id="ARBA00000877"/>
    </source>
</evidence>
<dbReference type="Pfam" id="PF02457">
    <property type="entry name" value="DAC"/>
    <property type="match status" value="1"/>
</dbReference>
<dbReference type="InterPro" id="IPR014046">
    <property type="entry name" value="C-di-AMP_synthase"/>
</dbReference>
<dbReference type="GO" id="GO:0106408">
    <property type="term" value="F:diadenylate cyclase activity"/>
    <property type="evidence" value="ECO:0007669"/>
    <property type="project" value="UniProtKB-EC"/>
</dbReference>
<comment type="caution">
    <text evidence="10">Lacks conserved residue(s) required for the propagation of feature annotation.</text>
</comment>
<evidence type="ECO:0000259" key="11">
    <source>
        <dbReference type="PROSITE" id="PS51794"/>
    </source>
</evidence>
<evidence type="ECO:0000256" key="8">
    <source>
        <dbReference type="ARBA" id="ARBA00022989"/>
    </source>
</evidence>
<gene>
    <name evidence="10" type="primary">dacA</name>
    <name evidence="12" type="ORF">COT78_01830</name>
</gene>
<evidence type="ECO:0000256" key="10">
    <source>
        <dbReference type="HAMAP-Rule" id="MF_01499"/>
    </source>
</evidence>
<dbReference type="PIRSF" id="PIRSF004793">
    <property type="entry name" value="UCP004793"/>
    <property type="match status" value="1"/>
</dbReference>
<feature type="transmembrane region" description="Helical" evidence="10">
    <location>
        <begin position="59"/>
        <end position="77"/>
    </location>
</feature>
<evidence type="ECO:0000256" key="6">
    <source>
        <dbReference type="ARBA" id="ARBA00022741"/>
    </source>
</evidence>
<evidence type="ECO:0000313" key="12">
    <source>
        <dbReference type="EMBL" id="PIS07754.1"/>
    </source>
</evidence>
<reference evidence="13" key="1">
    <citation type="submission" date="2017-09" db="EMBL/GenBank/DDBJ databases">
        <title>Depth-based differentiation of microbial function through sediment-hosted aquifers and enrichment of novel symbionts in the deep terrestrial subsurface.</title>
        <authorList>
            <person name="Probst A.J."/>
            <person name="Ladd B."/>
            <person name="Jarett J.K."/>
            <person name="Geller-Mcgrath D.E."/>
            <person name="Sieber C.M.K."/>
            <person name="Emerson J.B."/>
            <person name="Anantharaman K."/>
            <person name="Thomas B.C."/>
            <person name="Malmstrom R."/>
            <person name="Stieglmeier M."/>
            <person name="Klingl A."/>
            <person name="Woyke T."/>
            <person name="Ryan C.M."/>
            <person name="Banfield J.F."/>
        </authorList>
    </citation>
    <scope>NUCLEOTIDE SEQUENCE [LARGE SCALE GENOMIC DNA]</scope>
</reference>
<dbReference type="SUPFAM" id="SSF143597">
    <property type="entry name" value="YojJ-like"/>
    <property type="match status" value="1"/>
</dbReference>
<dbReference type="EC" id="2.7.7.85" evidence="10"/>
<dbReference type="GO" id="GO:0006171">
    <property type="term" value="P:cAMP biosynthetic process"/>
    <property type="evidence" value="ECO:0007669"/>
    <property type="project" value="InterPro"/>
</dbReference>
<comment type="function">
    <text evidence="10">Catalyzes the condensation of 2 ATP molecules into cyclic di-AMP (c-di-AMP), a second messenger used to regulate differing processes in different bacteria.</text>
</comment>
<proteinExistence type="inferred from homology"/>
<dbReference type="PROSITE" id="PS51794">
    <property type="entry name" value="DAC"/>
    <property type="match status" value="1"/>
</dbReference>
<comment type="caution">
    <text evidence="12">The sequence shown here is derived from an EMBL/GenBank/DDBJ whole genome shotgun (WGS) entry which is preliminary data.</text>
</comment>
<feature type="domain" description="DAC" evidence="11">
    <location>
        <begin position="101"/>
        <end position="259"/>
    </location>
</feature>
<sequence length="276" mass="30020">MKVGTDIGGKVLGISDKSYYLLDNLKTTSTSLLLLDVLIVAVFFYLIYLFLYETRALRILYGLFVILILMTVGQLFNLVLLNWILKYVGAVLVVAIPVVFQPELRGALEKLGRAKFIGDRSFIKEHKDAVIDAVVGAVYSLSASKTGGLIVLQRKTGLREYAENGNRLNSEVSADILLSIFFPKSPLHDGAVIIVDDKIVAARVILPVTATRVGGNLGTRHRAAIGITENSDAVAIVVSEDSGIVSTAIGGKLDRRIPEDKLRNKLKRLLGAGKDE</sequence>
<dbReference type="GO" id="GO:0005524">
    <property type="term" value="F:ATP binding"/>
    <property type="evidence" value="ECO:0007669"/>
    <property type="project" value="UniProtKB-UniRule"/>
</dbReference>
<name>A0A2H0W6W6_9BACT</name>
<keyword evidence="5 10" id="KW-0548">Nucleotidyltransferase</keyword>